<evidence type="ECO:0000313" key="5">
    <source>
        <dbReference type="Proteomes" id="UP000001476"/>
    </source>
</evidence>
<protein>
    <submittedName>
        <fullName evidence="4">X-Pro dipeptidase</fullName>
    </submittedName>
</protein>
<dbReference type="Pfam" id="PF01205">
    <property type="entry name" value="Impact_N"/>
    <property type="match status" value="1"/>
</dbReference>
<organism evidence="4 5">
    <name type="scientific">Lachnospira eligens (strain ATCC 27750 / DSM 3376 / VPI C15-48 / C15-B4)</name>
    <name type="common">Eubacterium eligens</name>
    <dbReference type="NCBI Taxonomy" id="515620"/>
    <lineage>
        <taxon>Bacteria</taxon>
        <taxon>Bacillati</taxon>
        <taxon>Bacillota</taxon>
        <taxon>Clostridia</taxon>
        <taxon>Lachnospirales</taxon>
        <taxon>Lachnospiraceae</taxon>
        <taxon>Lachnospira</taxon>
    </lineage>
</organism>
<evidence type="ECO:0000313" key="4">
    <source>
        <dbReference type="EMBL" id="ACR72590.1"/>
    </source>
</evidence>
<dbReference type="Gene3D" id="3.30.230.30">
    <property type="entry name" value="Impact, N-terminal domain"/>
    <property type="match status" value="1"/>
</dbReference>
<dbReference type="GO" id="GO:0006446">
    <property type="term" value="P:regulation of translational initiation"/>
    <property type="evidence" value="ECO:0007669"/>
    <property type="project" value="TreeGrafter"/>
</dbReference>
<dbReference type="RefSeq" id="WP_012739825.1">
    <property type="nucleotide sequence ID" value="NC_012778.1"/>
</dbReference>
<feature type="domain" description="Impact N-terminal" evidence="2">
    <location>
        <begin position="15"/>
        <end position="120"/>
    </location>
</feature>
<dbReference type="KEGG" id="eel:EUBELI_01599"/>
<evidence type="ECO:0000259" key="3">
    <source>
        <dbReference type="Pfam" id="PF09186"/>
    </source>
</evidence>
<dbReference type="InterPro" id="IPR036956">
    <property type="entry name" value="Impact_N_sf"/>
</dbReference>
<dbReference type="InterPro" id="IPR023582">
    <property type="entry name" value="Impact"/>
</dbReference>
<dbReference type="EMBL" id="CP001104">
    <property type="protein sequence ID" value="ACR72590.1"/>
    <property type="molecule type" value="Genomic_DNA"/>
</dbReference>
<evidence type="ECO:0000256" key="1">
    <source>
        <dbReference type="ARBA" id="ARBA00007665"/>
    </source>
</evidence>
<dbReference type="HOGENOM" id="CLU_083552_2_1_9"/>
<dbReference type="NCBIfam" id="TIGR00257">
    <property type="entry name" value="IMPACT_YIGZ"/>
    <property type="match status" value="1"/>
</dbReference>
<dbReference type="InterPro" id="IPR035647">
    <property type="entry name" value="EFG_III/V"/>
</dbReference>
<comment type="similarity">
    <text evidence="1">Belongs to the IMPACT family.</text>
</comment>
<dbReference type="AlphaFoldDB" id="C4Z2L5"/>
<reference evidence="4 5" key="1">
    <citation type="journal article" date="2009" name="Proc. Natl. Acad. Sci. U.S.A.">
        <title>Characterizing a model human gut microbiota composed of members of its two dominant bacterial phyla.</title>
        <authorList>
            <person name="Mahowald M.A."/>
            <person name="Rey F.E."/>
            <person name="Seedorf H."/>
            <person name="Turnbaugh P.J."/>
            <person name="Fulton R.S."/>
            <person name="Wollam A."/>
            <person name="Shah N."/>
            <person name="Wang C."/>
            <person name="Magrini V."/>
            <person name="Wilson R.K."/>
            <person name="Cantarel B.L."/>
            <person name="Coutinho P.M."/>
            <person name="Henrissat B."/>
            <person name="Crock L.W."/>
            <person name="Russell A."/>
            <person name="Verberkmoes N.C."/>
            <person name="Hettich R.L."/>
            <person name="Gordon J.I."/>
        </authorList>
    </citation>
    <scope>NUCLEOTIDE SEQUENCE [LARGE SCALE GENOMIC DNA]</scope>
    <source>
        <strain evidence="5">ATCC 27750 / DSM 3376 / VPI C15-48 / C15-B4</strain>
    </source>
</reference>
<proteinExistence type="inferred from homology"/>
<dbReference type="eggNOG" id="COG1739">
    <property type="taxonomic scope" value="Bacteria"/>
</dbReference>
<dbReference type="SUPFAM" id="SSF54980">
    <property type="entry name" value="EF-G C-terminal domain-like"/>
    <property type="match status" value="1"/>
</dbReference>
<dbReference type="PANTHER" id="PTHR16301">
    <property type="entry name" value="IMPACT-RELATED"/>
    <property type="match status" value="1"/>
</dbReference>
<evidence type="ECO:0000259" key="2">
    <source>
        <dbReference type="Pfam" id="PF01205"/>
    </source>
</evidence>
<sequence>MKKIIKNGQGEYIEKKSKFIAHIFNVESEQQAAAIIAEAKKKYWDARHNCYAYILGDKGEIQRFSDDGEPSGTAGKPILEVLSGNECSNCLCIVTRYFGGVLLGTGGLIRAYTSASKEALDDCLTGELVEGVHAYLDADYNYVGKIQHLCTQYDITIVNTEYSDNVIFELMMEKQVRQRFEKALTEMSSGRIGLRDIKEVKMYRDGRGILSL</sequence>
<feature type="domain" description="UPF0029" evidence="3">
    <location>
        <begin position="137"/>
        <end position="191"/>
    </location>
</feature>
<dbReference type="InterPro" id="IPR001498">
    <property type="entry name" value="Impact_N"/>
</dbReference>
<gene>
    <name evidence="4" type="ordered locus">EUBELI_01599</name>
</gene>
<dbReference type="Gene3D" id="3.30.70.240">
    <property type="match status" value="1"/>
</dbReference>
<dbReference type="Proteomes" id="UP000001476">
    <property type="component" value="Chromosome"/>
</dbReference>
<dbReference type="Pfam" id="PF09186">
    <property type="entry name" value="DUF1949"/>
    <property type="match status" value="1"/>
</dbReference>
<name>C4Z2L5_LACE2</name>
<dbReference type="SUPFAM" id="SSF54211">
    <property type="entry name" value="Ribosomal protein S5 domain 2-like"/>
    <property type="match status" value="1"/>
</dbReference>
<dbReference type="GeneID" id="41356271"/>
<dbReference type="InterPro" id="IPR020568">
    <property type="entry name" value="Ribosomal_Su5_D2-typ_SF"/>
</dbReference>
<dbReference type="STRING" id="515620.EUBELI_01599"/>
<dbReference type="InterPro" id="IPR015269">
    <property type="entry name" value="UPF0029_Impact_C"/>
</dbReference>
<dbReference type="PANTHER" id="PTHR16301:SF20">
    <property type="entry name" value="IMPACT FAMILY MEMBER YIGZ"/>
    <property type="match status" value="1"/>
</dbReference>
<dbReference type="GO" id="GO:0005737">
    <property type="term" value="C:cytoplasm"/>
    <property type="evidence" value="ECO:0007669"/>
    <property type="project" value="TreeGrafter"/>
</dbReference>
<keyword evidence="5" id="KW-1185">Reference proteome</keyword>
<accession>C4Z2L5</accession>
<dbReference type="InterPro" id="IPR015796">
    <property type="entry name" value="Impact_YigZ-like"/>
</dbReference>